<dbReference type="InterPro" id="IPR036477">
    <property type="entry name" value="Formyl_transf_N_sf"/>
</dbReference>
<dbReference type="InterPro" id="IPR044135">
    <property type="entry name" value="Met-tRNA-FMT_C"/>
</dbReference>
<keyword evidence="5 8" id="KW-0808">Transferase</keyword>
<evidence type="ECO:0000313" key="11">
    <source>
        <dbReference type="EMBL" id="SHN50022.1"/>
    </source>
</evidence>
<proteinExistence type="inferred from homology"/>
<evidence type="ECO:0000256" key="7">
    <source>
        <dbReference type="ARBA" id="ARBA00048558"/>
    </source>
</evidence>
<dbReference type="AlphaFoldDB" id="A0A1M7RVJ0"/>
<dbReference type="PROSITE" id="PS00373">
    <property type="entry name" value="GART"/>
    <property type="match status" value="1"/>
</dbReference>
<dbReference type="InterPro" id="IPR001555">
    <property type="entry name" value="GART_AS"/>
</dbReference>
<reference evidence="11 12" key="1">
    <citation type="submission" date="2016-12" db="EMBL/GenBank/DDBJ databases">
        <authorList>
            <person name="Song W.-J."/>
            <person name="Kurnit D.M."/>
        </authorList>
    </citation>
    <scope>NUCLEOTIDE SEQUENCE [LARGE SCALE GENOMIC DNA]</scope>
    <source>
        <strain evidence="11 12">DSM 11393</strain>
    </source>
</reference>
<dbReference type="InterPro" id="IPR005793">
    <property type="entry name" value="Formyl_trans_C"/>
</dbReference>
<comment type="similarity">
    <text evidence="2 8">Belongs to the Fmt family.</text>
</comment>
<evidence type="ECO:0000313" key="12">
    <source>
        <dbReference type="Proteomes" id="UP000186469"/>
    </source>
</evidence>
<dbReference type="InterPro" id="IPR037022">
    <property type="entry name" value="Formyl_trans_C_sf"/>
</dbReference>
<dbReference type="EMBL" id="FRDI01000002">
    <property type="protein sequence ID" value="SHN50022.1"/>
    <property type="molecule type" value="Genomic_DNA"/>
</dbReference>
<feature type="domain" description="Formyl transferase N-terminal" evidence="9">
    <location>
        <begin position="20"/>
        <end position="199"/>
    </location>
</feature>
<dbReference type="Gene3D" id="3.10.25.10">
    <property type="entry name" value="Formyl transferase, C-terminal domain"/>
    <property type="match status" value="1"/>
</dbReference>
<dbReference type="InterPro" id="IPR041711">
    <property type="entry name" value="Met-tRNA-FMT_N"/>
</dbReference>
<evidence type="ECO:0000256" key="2">
    <source>
        <dbReference type="ARBA" id="ARBA00010699"/>
    </source>
</evidence>
<dbReference type="HAMAP" id="MF_00182">
    <property type="entry name" value="Formyl_trans"/>
    <property type="match status" value="1"/>
</dbReference>
<evidence type="ECO:0000256" key="5">
    <source>
        <dbReference type="ARBA" id="ARBA00022679"/>
    </source>
</evidence>
<feature type="domain" description="Formyl transferase C-terminal" evidence="10">
    <location>
        <begin position="222"/>
        <end position="337"/>
    </location>
</feature>
<evidence type="ECO:0000256" key="3">
    <source>
        <dbReference type="ARBA" id="ARBA00012261"/>
    </source>
</evidence>
<dbReference type="EC" id="2.1.2.9" evidence="3 8"/>
<dbReference type="Gene3D" id="3.40.50.170">
    <property type="entry name" value="Formyl transferase, N-terminal domain"/>
    <property type="match status" value="1"/>
</dbReference>
<evidence type="ECO:0000259" key="10">
    <source>
        <dbReference type="Pfam" id="PF02911"/>
    </source>
</evidence>
<dbReference type="CDD" id="cd08704">
    <property type="entry name" value="Met_tRNA_FMT_C"/>
    <property type="match status" value="1"/>
</dbReference>
<keyword evidence="6 8" id="KW-0648">Protein biosynthesis</keyword>
<sequence length="349" mass="38424">MPQDINTTNITQASFPQKSRIVFMGTPQLAATILDKLINWQGGEIIAVYTQPDRPAGRGYSLKASEVKTLALKHKLSVYQPLNFKNHEDIKNLAAFKPDFLIVAAYGLILPQAVLDIPKYLPINVHTSLLPFYRGAAPIQRAVMNAEVVSGITIMKMEAGLDTGPILLQKALAIGINETAGTLHDQMAELGAELLIEALEKIKQGKIQPLAQDNTKASYAAKLSKEDGLINFNQKALKIHAHIRGVTPYPGAFAFLTRDDEPSIKVNFLAGEMLNDSTAYNNYIALNQQNERPKHGTILGLENDKLAVVCQDKIYLIPQLQPAGKKIMSAVAFYNGYLAKFKHCRFSLT</sequence>
<protein>
    <recommendedName>
        <fullName evidence="4 8">Methionyl-tRNA formyltransferase</fullName>
        <ecNumber evidence="3 8">2.1.2.9</ecNumber>
    </recommendedName>
</protein>
<gene>
    <name evidence="8" type="primary">fmt</name>
    <name evidence="11" type="ORF">SAMN02745728_00196</name>
</gene>
<evidence type="ECO:0000256" key="6">
    <source>
        <dbReference type="ARBA" id="ARBA00022917"/>
    </source>
</evidence>
<dbReference type="PANTHER" id="PTHR11138:SF5">
    <property type="entry name" value="METHIONYL-TRNA FORMYLTRANSFERASE, MITOCHONDRIAL"/>
    <property type="match status" value="1"/>
</dbReference>
<evidence type="ECO:0000256" key="4">
    <source>
        <dbReference type="ARBA" id="ARBA00016014"/>
    </source>
</evidence>
<evidence type="ECO:0000259" key="9">
    <source>
        <dbReference type="Pfam" id="PF00551"/>
    </source>
</evidence>
<dbReference type="Pfam" id="PF02911">
    <property type="entry name" value="Formyl_trans_C"/>
    <property type="match status" value="1"/>
</dbReference>
<comment type="catalytic activity">
    <reaction evidence="7 8">
        <text>L-methionyl-tRNA(fMet) + (6R)-10-formyltetrahydrofolate = N-formyl-L-methionyl-tRNA(fMet) + (6S)-5,6,7,8-tetrahydrofolate + H(+)</text>
        <dbReference type="Rhea" id="RHEA:24380"/>
        <dbReference type="Rhea" id="RHEA-COMP:9952"/>
        <dbReference type="Rhea" id="RHEA-COMP:9953"/>
        <dbReference type="ChEBI" id="CHEBI:15378"/>
        <dbReference type="ChEBI" id="CHEBI:57453"/>
        <dbReference type="ChEBI" id="CHEBI:78530"/>
        <dbReference type="ChEBI" id="CHEBI:78844"/>
        <dbReference type="ChEBI" id="CHEBI:195366"/>
        <dbReference type="EC" id="2.1.2.9"/>
    </reaction>
</comment>
<dbReference type="InterPro" id="IPR011034">
    <property type="entry name" value="Formyl_transferase-like_C_sf"/>
</dbReference>
<comment type="function">
    <text evidence="1 8">Attaches a formyl group to the free amino group of methionyl-tRNA(fMet). The formyl group appears to play a dual role in the initiator identity of N-formylmethionyl-tRNA by promoting its recognition by IF2 and preventing the misappropriation of this tRNA by the elongation apparatus.</text>
</comment>
<dbReference type="GO" id="GO:0004479">
    <property type="term" value="F:methionyl-tRNA formyltransferase activity"/>
    <property type="evidence" value="ECO:0007669"/>
    <property type="project" value="UniProtKB-UniRule"/>
</dbReference>
<dbReference type="PANTHER" id="PTHR11138">
    <property type="entry name" value="METHIONYL-TRNA FORMYLTRANSFERASE"/>
    <property type="match status" value="1"/>
</dbReference>
<dbReference type="InterPro" id="IPR005794">
    <property type="entry name" value="Fmt"/>
</dbReference>
<dbReference type="GO" id="GO:0005829">
    <property type="term" value="C:cytosol"/>
    <property type="evidence" value="ECO:0007669"/>
    <property type="project" value="TreeGrafter"/>
</dbReference>
<name>A0A1M7RVJ0_9BACT</name>
<evidence type="ECO:0000256" key="1">
    <source>
        <dbReference type="ARBA" id="ARBA00002606"/>
    </source>
</evidence>
<dbReference type="CDD" id="cd08646">
    <property type="entry name" value="FMT_core_Met-tRNA-FMT_N"/>
    <property type="match status" value="1"/>
</dbReference>
<dbReference type="STRING" id="1121455.SAMN02745728_00196"/>
<dbReference type="SUPFAM" id="SSF53328">
    <property type="entry name" value="Formyltransferase"/>
    <property type="match status" value="1"/>
</dbReference>
<dbReference type="RefSeq" id="WP_072695582.1">
    <property type="nucleotide sequence ID" value="NZ_FRDI01000002.1"/>
</dbReference>
<dbReference type="OrthoDB" id="9802815at2"/>
<dbReference type="SUPFAM" id="SSF50486">
    <property type="entry name" value="FMT C-terminal domain-like"/>
    <property type="match status" value="1"/>
</dbReference>
<feature type="binding site" evidence="8">
    <location>
        <begin position="128"/>
        <end position="131"/>
    </location>
    <ligand>
        <name>(6S)-5,6,7,8-tetrahydrofolate</name>
        <dbReference type="ChEBI" id="CHEBI:57453"/>
    </ligand>
</feature>
<organism evidence="11 12">
    <name type="scientific">Desulfovibrio litoralis DSM 11393</name>
    <dbReference type="NCBI Taxonomy" id="1121455"/>
    <lineage>
        <taxon>Bacteria</taxon>
        <taxon>Pseudomonadati</taxon>
        <taxon>Thermodesulfobacteriota</taxon>
        <taxon>Desulfovibrionia</taxon>
        <taxon>Desulfovibrionales</taxon>
        <taxon>Desulfovibrionaceae</taxon>
        <taxon>Desulfovibrio</taxon>
    </lineage>
</organism>
<dbReference type="Proteomes" id="UP000186469">
    <property type="component" value="Unassembled WGS sequence"/>
</dbReference>
<evidence type="ECO:0000256" key="8">
    <source>
        <dbReference type="HAMAP-Rule" id="MF_00182"/>
    </source>
</evidence>
<accession>A0A1M7RVJ0</accession>
<dbReference type="NCBIfam" id="TIGR00460">
    <property type="entry name" value="fmt"/>
    <property type="match status" value="1"/>
</dbReference>
<dbReference type="Pfam" id="PF00551">
    <property type="entry name" value="Formyl_trans_N"/>
    <property type="match status" value="1"/>
</dbReference>
<dbReference type="InterPro" id="IPR002376">
    <property type="entry name" value="Formyl_transf_N"/>
</dbReference>
<keyword evidence="12" id="KW-1185">Reference proteome</keyword>